<dbReference type="CDD" id="cd00130">
    <property type="entry name" value="PAS"/>
    <property type="match status" value="1"/>
</dbReference>
<dbReference type="InterPro" id="IPR000014">
    <property type="entry name" value="PAS"/>
</dbReference>
<dbReference type="OrthoDB" id="9765776at2"/>
<dbReference type="SUPFAM" id="SSF55785">
    <property type="entry name" value="PYP-like sensor domain (PAS domain)"/>
    <property type="match status" value="1"/>
</dbReference>
<name>A0A0U5F179_9PROT</name>
<proteinExistence type="predicted"/>
<dbReference type="EMBL" id="LN609302">
    <property type="protein sequence ID" value="CEF54205.1"/>
    <property type="molecule type" value="Genomic_DNA"/>
</dbReference>
<dbReference type="RefSeq" id="WP_059022930.1">
    <property type="nucleotide sequence ID" value="NZ_LN609302.1"/>
</dbReference>
<gene>
    <name evidence="2" type="primary">dos</name>
    <name evidence="2" type="ORF">AGA_642</name>
</gene>
<dbReference type="SMART" id="SM00091">
    <property type="entry name" value="PAS"/>
    <property type="match status" value="1"/>
</dbReference>
<dbReference type="AlphaFoldDB" id="A0A0U5F179"/>
<dbReference type="EC" id="3.1.4.-" evidence="2"/>
<dbReference type="InterPro" id="IPR035965">
    <property type="entry name" value="PAS-like_dom_sf"/>
</dbReference>
<dbReference type="GO" id="GO:0006355">
    <property type="term" value="P:regulation of DNA-templated transcription"/>
    <property type="evidence" value="ECO:0007669"/>
    <property type="project" value="InterPro"/>
</dbReference>
<dbReference type="Proteomes" id="UP000068250">
    <property type="component" value="Chromosome I"/>
</dbReference>
<keyword evidence="2" id="KW-0378">Hydrolase</keyword>
<dbReference type="STRING" id="431306.AGA_642"/>
<evidence type="ECO:0000313" key="2">
    <source>
        <dbReference type="EMBL" id="CEF54205.1"/>
    </source>
</evidence>
<dbReference type="NCBIfam" id="TIGR00229">
    <property type="entry name" value="sensory_box"/>
    <property type="match status" value="1"/>
</dbReference>
<evidence type="ECO:0000259" key="1">
    <source>
        <dbReference type="PROSITE" id="PS50112"/>
    </source>
</evidence>
<dbReference type="Pfam" id="PF00989">
    <property type="entry name" value="PAS"/>
    <property type="match status" value="1"/>
</dbReference>
<dbReference type="PROSITE" id="PS50112">
    <property type="entry name" value="PAS"/>
    <property type="match status" value="1"/>
</dbReference>
<evidence type="ECO:0000313" key="3">
    <source>
        <dbReference type="Proteomes" id="UP000068250"/>
    </source>
</evidence>
<dbReference type="InterPro" id="IPR013767">
    <property type="entry name" value="PAS_fold"/>
</dbReference>
<protein>
    <submittedName>
        <fullName evidence="2">Sensory box protein</fullName>
        <ecNumber evidence="2">3.1.4.-</ecNumber>
    </submittedName>
</protein>
<sequence>MPEFSSPPVSPHNTDLFYATMLEQAADGVIIIDDKNKIVFFNAAAEHLWGYPATKVLGTSVDQLVPQEHRKRHSHYITRHRQTGINRLVNTSREITFMRSNGDYVAAELSISTALIGKEKNVIIWPLLKALRKKCIVAHLWKSKVRFWHR</sequence>
<dbReference type="GO" id="GO:0016787">
    <property type="term" value="F:hydrolase activity"/>
    <property type="evidence" value="ECO:0007669"/>
    <property type="project" value="UniProtKB-KW"/>
</dbReference>
<organism evidence="2 3">
    <name type="scientific">Acetobacter ghanensis</name>
    <dbReference type="NCBI Taxonomy" id="431306"/>
    <lineage>
        <taxon>Bacteria</taxon>
        <taxon>Pseudomonadati</taxon>
        <taxon>Pseudomonadota</taxon>
        <taxon>Alphaproteobacteria</taxon>
        <taxon>Acetobacterales</taxon>
        <taxon>Acetobacteraceae</taxon>
        <taxon>Acetobacter</taxon>
    </lineage>
</organism>
<reference evidence="3" key="1">
    <citation type="submission" date="2014-09" db="EMBL/GenBank/DDBJ databases">
        <authorList>
            <person name="Illeghems K.G."/>
        </authorList>
    </citation>
    <scope>NUCLEOTIDE SEQUENCE [LARGE SCALE GENOMIC DNA]</scope>
    <source>
        <strain evidence="3">LMG 23848T</strain>
    </source>
</reference>
<feature type="domain" description="PAS" evidence="1">
    <location>
        <begin position="14"/>
        <end position="84"/>
    </location>
</feature>
<dbReference type="Gene3D" id="3.30.450.20">
    <property type="entry name" value="PAS domain"/>
    <property type="match status" value="1"/>
</dbReference>
<accession>A0A0U5F179</accession>